<evidence type="ECO:0000313" key="1">
    <source>
        <dbReference type="EMBL" id="SAM69318.1"/>
    </source>
</evidence>
<dbReference type="EMBL" id="FKLO01000067">
    <property type="protein sequence ID" value="SAM69318.1"/>
    <property type="molecule type" value="Genomic_DNA"/>
</dbReference>
<evidence type="ECO:0008006" key="3">
    <source>
        <dbReference type="Google" id="ProtNLM"/>
    </source>
</evidence>
<sequence length="143" mass="17046">MQNPRFMQRTETPLQSLYEHNYWLFRLVLPQPPEDDGWYLLRAPQRAALYLRCTGRHAYTSEWLLGHFYPTRQQRRFAPDYRIRVYHDARLAEAMLDADLPVRALRAAKRAQNRALAEWLDYCRRHQYRLDGAAQTAPLLDSA</sequence>
<protein>
    <recommendedName>
        <fullName evidence="3">DUF1249 domain-containing protein</fullName>
    </recommendedName>
</protein>
<gene>
    <name evidence="1" type="ORF">CHUV0807_2046</name>
</gene>
<evidence type="ECO:0000313" key="2">
    <source>
        <dbReference type="Proteomes" id="UP000190837"/>
    </source>
</evidence>
<dbReference type="Pfam" id="PF06853">
    <property type="entry name" value="DUF1249"/>
    <property type="match status" value="1"/>
</dbReference>
<accession>A0A1C3H6C3</accession>
<dbReference type="Proteomes" id="UP000190837">
    <property type="component" value="Unassembled WGS sequence"/>
</dbReference>
<name>A0A1C3H6C3_9GAMM</name>
<reference evidence="2" key="1">
    <citation type="submission" date="2016-04" db="EMBL/GenBank/DDBJ databases">
        <authorList>
            <person name="Tagini F."/>
        </authorList>
    </citation>
    <scope>NUCLEOTIDE SEQUENCE [LARGE SCALE GENOMIC DNA]</scope>
    <source>
        <strain evidence="2">CHUV0807</strain>
    </source>
</reference>
<dbReference type="RefSeq" id="WP_079541684.1">
    <property type="nucleotide sequence ID" value="NZ_CALFOW010000201.1"/>
</dbReference>
<dbReference type="AlphaFoldDB" id="A0A1C3H6C3"/>
<proteinExistence type="predicted"/>
<dbReference type="InterPro" id="IPR009659">
    <property type="entry name" value="DUF1249"/>
</dbReference>
<organism evidence="1 2">
    <name type="scientific">Cardiobacterium hominis</name>
    <dbReference type="NCBI Taxonomy" id="2718"/>
    <lineage>
        <taxon>Bacteria</taxon>
        <taxon>Pseudomonadati</taxon>
        <taxon>Pseudomonadota</taxon>
        <taxon>Gammaproteobacteria</taxon>
        <taxon>Cardiobacteriales</taxon>
        <taxon>Cardiobacteriaceae</taxon>
        <taxon>Cardiobacterium</taxon>
    </lineage>
</organism>